<proteinExistence type="predicted"/>
<accession>A0A6J6PL36</accession>
<organism evidence="2">
    <name type="scientific">freshwater metagenome</name>
    <dbReference type="NCBI Taxonomy" id="449393"/>
    <lineage>
        <taxon>unclassified sequences</taxon>
        <taxon>metagenomes</taxon>
        <taxon>ecological metagenomes</taxon>
    </lineage>
</organism>
<keyword evidence="1" id="KW-1133">Transmembrane helix</keyword>
<feature type="transmembrane region" description="Helical" evidence="1">
    <location>
        <begin position="171"/>
        <end position="191"/>
    </location>
</feature>
<sequence>MSSGTSVRWHDHRTHWMSSTPREDVVAQPDVERVIFPANKVDLSIDGREASAIVKVTWLPPPNKTGWLMAVSVLAALLIVGLVLSERLRHLVPVLAAIGALAALVGQGSSSVRLLLATAAVLLAAAALRSSRAQLSLVAAVGVAALSVARLEVFEHEFMQGVVAGGGQRIAISVALIISSSIVFAQIVAWLSPKPVPAAQPAE</sequence>
<keyword evidence="1" id="KW-0472">Membrane</keyword>
<feature type="transmembrane region" description="Helical" evidence="1">
    <location>
        <begin position="112"/>
        <end position="128"/>
    </location>
</feature>
<keyword evidence="1" id="KW-0812">Transmembrane</keyword>
<evidence type="ECO:0000313" key="2">
    <source>
        <dbReference type="EMBL" id="CAB4699457.1"/>
    </source>
</evidence>
<feature type="transmembrane region" description="Helical" evidence="1">
    <location>
        <begin position="135"/>
        <end position="151"/>
    </location>
</feature>
<reference evidence="2" key="1">
    <citation type="submission" date="2020-05" db="EMBL/GenBank/DDBJ databases">
        <authorList>
            <person name="Chiriac C."/>
            <person name="Salcher M."/>
            <person name="Ghai R."/>
            <person name="Kavagutti S V."/>
        </authorList>
    </citation>
    <scope>NUCLEOTIDE SEQUENCE</scope>
</reference>
<evidence type="ECO:0000256" key="1">
    <source>
        <dbReference type="SAM" id="Phobius"/>
    </source>
</evidence>
<dbReference type="AlphaFoldDB" id="A0A6J6PL36"/>
<protein>
    <submittedName>
        <fullName evidence="2">Unannotated protein</fullName>
    </submittedName>
</protein>
<feature type="transmembrane region" description="Helical" evidence="1">
    <location>
        <begin position="66"/>
        <end position="84"/>
    </location>
</feature>
<feature type="transmembrane region" description="Helical" evidence="1">
    <location>
        <begin position="91"/>
        <end position="106"/>
    </location>
</feature>
<gene>
    <name evidence="2" type="ORF">UFOPK2366_01191</name>
</gene>
<dbReference type="EMBL" id="CAEZXM010000223">
    <property type="protein sequence ID" value="CAB4699457.1"/>
    <property type="molecule type" value="Genomic_DNA"/>
</dbReference>
<name>A0A6J6PL36_9ZZZZ</name>